<dbReference type="Proteomes" id="UP000681722">
    <property type="component" value="Unassembled WGS sequence"/>
</dbReference>
<accession>A0A8S2HLY3</accession>
<reference evidence="1" key="1">
    <citation type="submission" date="2021-02" db="EMBL/GenBank/DDBJ databases">
        <authorList>
            <person name="Nowell W R."/>
        </authorList>
    </citation>
    <scope>NUCLEOTIDE SEQUENCE</scope>
</reference>
<name>A0A8S2HLY3_9BILA</name>
<dbReference type="InterPro" id="IPR002110">
    <property type="entry name" value="Ankyrin_rpt"/>
</dbReference>
<gene>
    <name evidence="1" type="ORF">SRO942_LOCUS7237</name>
</gene>
<dbReference type="Gene3D" id="3.90.176.10">
    <property type="entry name" value="Toxin ADP-ribosyltransferase, Chain A, domain 1"/>
    <property type="match status" value="1"/>
</dbReference>
<dbReference type="SUPFAM" id="SSF56399">
    <property type="entry name" value="ADP-ribosylation"/>
    <property type="match status" value="1"/>
</dbReference>
<evidence type="ECO:0008006" key="3">
    <source>
        <dbReference type="Google" id="ProtNLM"/>
    </source>
</evidence>
<organism evidence="1 2">
    <name type="scientific">Didymodactylos carnosus</name>
    <dbReference type="NCBI Taxonomy" id="1234261"/>
    <lineage>
        <taxon>Eukaryota</taxon>
        <taxon>Metazoa</taxon>
        <taxon>Spiralia</taxon>
        <taxon>Gnathifera</taxon>
        <taxon>Rotifera</taxon>
        <taxon>Eurotatoria</taxon>
        <taxon>Bdelloidea</taxon>
        <taxon>Philodinida</taxon>
        <taxon>Philodinidae</taxon>
        <taxon>Didymodactylos</taxon>
    </lineage>
</organism>
<dbReference type="PROSITE" id="PS51996">
    <property type="entry name" value="TR_MART"/>
    <property type="match status" value="1"/>
</dbReference>
<evidence type="ECO:0000313" key="2">
    <source>
        <dbReference type="Proteomes" id="UP000681722"/>
    </source>
</evidence>
<sequence>MVTLQYLTQQAFLQTAQMVTVSWPEELNARDKSCKARNLGKVVIMATNKPPLSDFYIACRNGDVEFVKQMLDKAEYDLNRLESNNSTPLHAACYYGHKEIINSQGSTAYEEAANDEIRQLFKRSSCDRFRRFQDEDVNNSFDFVQRPNEEDMATTTAAAATAPRDLAPTKRKPLVQGYKTNEKELEIGYSTTSIAMCQSKLGRFIADRFQKDSPMSSKTIGLKLQEIVDQQILTEEDPQSQKANDLLTKYLSEKDNDHRIEYLLHLYTLKTKFYKALQTNPMPLALPLYMALDKLKERYFQGQSYRGAKMTNDDISPYEWAVNNHGSLLQTKYFSSTSLYRSVAEEFGDDASKSNDNRHQVLFIYDFPEKCDQTINLNRISDKLPCLSEYEDEGEVLILPWTLFQVKSVNKETNNGCSTYTIYLTNVTLPHKCLLSTFKWTLKNFKGCLDRFHEYFSNANLELIVSQMMVKEPSIDANALQK</sequence>
<comment type="caution">
    <text evidence="1">The sequence shown here is derived from an EMBL/GenBank/DDBJ whole genome shotgun (WGS) entry which is preliminary data.</text>
</comment>
<dbReference type="Gene3D" id="1.25.40.20">
    <property type="entry name" value="Ankyrin repeat-containing domain"/>
    <property type="match status" value="1"/>
</dbReference>
<evidence type="ECO:0000313" key="1">
    <source>
        <dbReference type="EMBL" id="CAF3660868.1"/>
    </source>
</evidence>
<dbReference type="SUPFAM" id="SSF48403">
    <property type="entry name" value="Ankyrin repeat"/>
    <property type="match status" value="1"/>
</dbReference>
<dbReference type="Pfam" id="PF12796">
    <property type="entry name" value="Ank_2"/>
    <property type="match status" value="1"/>
</dbReference>
<dbReference type="InterPro" id="IPR036770">
    <property type="entry name" value="Ankyrin_rpt-contain_sf"/>
</dbReference>
<dbReference type="AlphaFoldDB" id="A0A8S2HLY3"/>
<dbReference type="EMBL" id="CAJOBC010001170">
    <property type="protein sequence ID" value="CAF3660868.1"/>
    <property type="molecule type" value="Genomic_DNA"/>
</dbReference>
<protein>
    <recommendedName>
        <fullName evidence="3">Mono(ADP-ribosyl)transferase</fullName>
    </recommendedName>
</protein>
<proteinExistence type="predicted"/>